<reference evidence="3 4" key="1">
    <citation type="submission" date="2018-09" db="EMBL/GenBank/DDBJ databases">
        <title>YIM PH21274 draft genome.</title>
        <authorList>
            <person name="Miao C."/>
        </authorList>
    </citation>
    <scope>NUCLEOTIDE SEQUENCE [LARGE SCALE GENOMIC DNA]</scope>
    <source>
        <strain evidence="3 4">YIM PH 21724</strain>
    </source>
</reference>
<gene>
    <name evidence="3" type="ORF">D5S18_34205</name>
</gene>
<comment type="caution">
    <text evidence="3">The sequence shown here is derived from an EMBL/GenBank/DDBJ whole genome shotgun (WGS) entry which is preliminary data.</text>
</comment>
<dbReference type="AlphaFoldDB" id="A0A3A4K744"/>
<evidence type="ECO:0000256" key="1">
    <source>
        <dbReference type="SAM" id="SignalP"/>
    </source>
</evidence>
<feature type="chain" id="PRO_5017321543" description="DUF8175 domain-containing protein" evidence="1">
    <location>
        <begin position="28"/>
        <end position="211"/>
    </location>
</feature>
<organism evidence="3 4">
    <name type="scientific">Nocardia panacis</name>
    <dbReference type="NCBI Taxonomy" id="2340916"/>
    <lineage>
        <taxon>Bacteria</taxon>
        <taxon>Bacillati</taxon>
        <taxon>Actinomycetota</taxon>
        <taxon>Actinomycetes</taxon>
        <taxon>Mycobacteriales</taxon>
        <taxon>Nocardiaceae</taxon>
        <taxon>Nocardia</taxon>
    </lineage>
</organism>
<keyword evidence="4" id="KW-1185">Reference proteome</keyword>
<protein>
    <recommendedName>
        <fullName evidence="2">DUF8175 domain-containing protein</fullName>
    </recommendedName>
</protein>
<evidence type="ECO:0000313" key="3">
    <source>
        <dbReference type="EMBL" id="RJO67956.1"/>
    </source>
</evidence>
<dbReference type="InterPro" id="IPR058488">
    <property type="entry name" value="DUF8175"/>
</dbReference>
<dbReference type="EMBL" id="QZFU01000056">
    <property type="protein sequence ID" value="RJO67956.1"/>
    <property type="molecule type" value="Genomic_DNA"/>
</dbReference>
<accession>A0A3A4K744</accession>
<feature type="signal peptide" evidence="1">
    <location>
        <begin position="1"/>
        <end position="27"/>
    </location>
</feature>
<evidence type="ECO:0000259" key="2">
    <source>
        <dbReference type="Pfam" id="PF26526"/>
    </source>
</evidence>
<proteinExistence type="predicted"/>
<feature type="domain" description="DUF8175" evidence="2">
    <location>
        <begin position="39"/>
        <end position="182"/>
    </location>
</feature>
<name>A0A3A4K744_9NOCA</name>
<dbReference type="Proteomes" id="UP000266677">
    <property type="component" value="Unassembled WGS sequence"/>
</dbReference>
<evidence type="ECO:0000313" key="4">
    <source>
        <dbReference type="Proteomes" id="UP000266677"/>
    </source>
</evidence>
<keyword evidence="1" id="KW-0732">Signal</keyword>
<sequence length="211" mass="21773">MPRYLLIAVGALASFVVAGLLTLNSCAGTNGPDAGAGTTVRAAHGPTGIRDGVPTGYAHDREGAATAAVNIVQALTQAGQGRIRMDAVAATLLTRTPGPQLRNSMQIGSGRATGPVVVNLVPAAVSIGEYAGTSARVSVWAMTVSRGAIADSDRISLITAWSTQTLDLVWEDNDWKANEVSGRAGPTPEKSVTTPKTSAPFQSGYFSFYIN</sequence>
<dbReference type="Pfam" id="PF26526">
    <property type="entry name" value="DUF8175"/>
    <property type="match status" value="1"/>
</dbReference>